<accession>A0A9Q1H8L0</accession>
<dbReference type="OrthoDB" id="1890790at2759"/>
<sequence length="232" mass="26081">MLPNFNSLVLCYIYTQVICSCTEVKVGLLFNRPESVFDYTHFEPAINIALTEVRKRVEVGSYLNLTISYILKETTAACESIGLNIAAGRTVELYLQNDVVAFIGVPCNYHATSTADLASYWNLPVLTGAGVSSALEDKMRYRTLTRTAYKSVVIAKFLSRVFGFFKWRRCAIIGEKALSYHNQVTVPDLLNTFHGSAIIADVFNFDECDKTKLLVKILKEKQRGKMIFAMCI</sequence>
<dbReference type="Gene3D" id="3.40.50.2300">
    <property type="match status" value="1"/>
</dbReference>
<dbReference type="InterPro" id="IPR052612">
    <property type="entry name" value="ANP_Clearance_Receptor"/>
</dbReference>
<evidence type="ECO:0000256" key="4">
    <source>
        <dbReference type="ARBA" id="ARBA00023136"/>
    </source>
</evidence>
<evidence type="ECO:0000259" key="5">
    <source>
        <dbReference type="Pfam" id="PF01094"/>
    </source>
</evidence>
<dbReference type="PANTHER" id="PTHR44755:SF12">
    <property type="entry name" value="RECEPTOR LIGAND BINDING REGION DOMAIN-CONTAINING PROTEIN"/>
    <property type="match status" value="1"/>
</dbReference>
<dbReference type="GO" id="GO:0038023">
    <property type="term" value="F:signaling receptor activity"/>
    <property type="evidence" value="ECO:0007669"/>
    <property type="project" value="TreeGrafter"/>
</dbReference>
<dbReference type="GO" id="GO:0016020">
    <property type="term" value="C:membrane"/>
    <property type="evidence" value="ECO:0007669"/>
    <property type="project" value="UniProtKB-SubCell"/>
</dbReference>
<protein>
    <submittedName>
        <fullName evidence="6">Atrial natriuretic peptide receptor 2</fullName>
    </submittedName>
</protein>
<keyword evidence="7" id="KW-1185">Reference proteome</keyword>
<dbReference type="InterPro" id="IPR001828">
    <property type="entry name" value="ANF_lig-bd_rcpt"/>
</dbReference>
<dbReference type="Pfam" id="PF01094">
    <property type="entry name" value="ANF_receptor"/>
    <property type="match status" value="1"/>
</dbReference>
<dbReference type="GO" id="GO:0007165">
    <property type="term" value="P:signal transduction"/>
    <property type="evidence" value="ECO:0007669"/>
    <property type="project" value="TreeGrafter"/>
</dbReference>
<dbReference type="Proteomes" id="UP001152320">
    <property type="component" value="Chromosome 9"/>
</dbReference>
<dbReference type="SUPFAM" id="SSF53822">
    <property type="entry name" value="Periplasmic binding protein-like I"/>
    <property type="match status" value="1"/>
</dbReference>
<keyword evidence="3" id="KW-1133">Transmembrane helix</keyword>
<reference evidence="6" key="1">
    <citation type="submission" date="2021-10" db="EMBL/GenBank/DDBJ databases">
        <title>Tropical sea cucumber genome reveals ecological adaptation and Cuvierian tubules defense mechanism.</title>
        <authorList>
            <person name="Chen T."/>
        </authorList>
    </citation>
    <scope>NUCLEOTIDE SEQUENCE</scope>
    <source>
        <strain evidence="6">Nanhai2018</strain>
        <tissue evidence="6">Muscle</tissue>
    </source>
</reference>
<dbReference type="InterPro" id="IPR028082">
    <property type="entry name" value="Peripla_BP_I"/>
</dbReference>
<proteinExistence type="predicted"/>
<organism evidence="6 7">
    <name type="scientific">Holothuria leucospilota</name>
    <name type="common">Black long sea cucumber</name>
    <name type="synonym">Mertensiothuria leucospilota</name>
    <dbReference type="NCBI Taxonomy" id="206669"/>
    <lineage>
        <taxon>Eukaryota</taxon>
        <taxon>Metazoa</taxon>
        <taxon>Echinodermata</taxon>
        <taxon>Eleutherozoa</taxon>
        <taxon>Echinozoa</taxon>
        <taxon>Holothuroidea</taxon>
        <taxon>Aspidochirotacea</taxon>
        <taxon>Aspidochirotida</taxon>
        <taxon>Holothuriidae</taxon>
        <taxon>Holothuria</taxon>
    </lineage>
</organism>
<keyword evidence="2" id="KW-0812">Transmembrane</keyword>
<dbReference type="AlphaFoldDB" id="A0A9Q1H8L0"/>
<name>A0A9Q1H8L0_HOLLE</name>
<evidence type="ECO:0000313" key="7">
    <source>
        <dbReference type="Proteomes" id="UP001152320"/>
    </source>
</evidence>
<evidence type="ECO:0000256" key="3">
    <source>
        <dbReference type="ARBA" id="ARBA00022989"/>
    </source>
</evidence>
<keyword evidence="4" id="KW-0472">Membrane</keyword>
<evidence type="ECO:0000256" key="1">
    <source>
        <dbReference type="ARBA" id="ARBA00004370"/>
    </source>
</evidence>
<comment type="caution">
    <text evidence="6">The sequence shown here is derived from an EMBL/GenBank/DDBJ whole genome shotgun (WGS) entry which is preliminary data.</text>
</comment>
<evidence type="ECO:0000313" key="6">
    <source>
        <dbReference type="EMBL" id="KAJ8036316.1"/>
    </source>
</evidence>
<evidence type="ECO:0000256" key="2">
    <source>
        <dbReference type="ARBA" id="ARBA00022692"/>
    </source>
</evidence>
<dbReference type="GO" id="GO:0017046">
    <property type="term" value="F:peptide hormone binding"/>
    <property type="evidence" value="ECO:0007669"/>
    <property type="project" value="TreeGrafter"/>
</dbReference>
<comment type="subcellular location">
    <subcellularLocation>
        <location evidence="1">Membrane</location>
    </subcellularLocation>
</comment>
<feature type="domain" description="Receptor ligand binding region" evidence="5">
    <location>
        <begin position="43"/>
        <end position="231"/>
    </location>
</feature>
<dbReference type="PANTHER" id="PTHR44755">
    <property type="entry name" value="NATRIURETIC PEPTIDE RECEPTOR 3-RELATED"/>
    <property type="match status" value="1"/>
</dbReference>
<keyword evidence="6" id="KW-0675">Receptor</keyword>
<gene>
    <name evidence="6" type="ORF">HOLleu_20252</name>
</gene>
<dbReference type="EMBL" id="JAIZAY010000009">
    <property type="protein sequence ID" value="KAJ8036316.1"/>
    <property type="molecule type" value="Genomic_DNA"/>
</dbReference>